<proteinExistence type="predicted"/>
<keyword evidence="4" id="KW-0653">Protein transport</keyword>
<dbReference type="GO" id="GO:0016020">
    <property type="term" value="C:membrane"/>
    <property type="evidence" value="ECO:0007669"/>
    <property type="project" value="UniProtKB-ARBA"/>
</dbReference>
<evidence type="ECO:0000256" key="1">
    <source>
        <dbReference type="ARBA" id="ARBA00004167"/>
    </source>
</evidence>
<dbReference type="InterPro" id="IPR003369">
    <property type="entry name" value="TatA/B/E"/>
</dbReference>
<evidence type="ECO:0000256" key="5">
    <source>
        <dbReference type="ARBA" id="ARBA00022989"/>
    </source>
</evidence>
<keyword evidence="7" id="KW-0472">Membrane</keyword>
<evidence type="ECO:0000256" key="6">
    <source>
        <dbReference type="ARBA" id="ARBA00023010"/>
    </source>
</evidence>
<keyword evidence="5" id="KW-1133">Transmembrane helix</keyword>
<gene>
    <name evidence="8" type="ORF">BLL40_00440</name>
</gene>
<dbReference type="GO" id="GO:0015031">
    <property type="term" value="P:protein transport"/>
    <property type="evidence" value="ECO:0007669"/>
    <property type="project" value="UniProtKB-KW"/>
</dbReference>
<evidence type="ECO:0000313" key="9">
    <source>
        <dbReference type="Proteomes" id="UP000186524"/>
    </source>
</evidence>
<evidence type="ECO:0000256" key="3">
    <source>
        <dbReference type="ARBA" id="ARBA00022692"/>
    </source>
</evidence>
<evidence type="ECO:0000256" key="2">
    <source>
        <dbReference type="ARBA" id="ARBA00022448"/>
    </source>
</evidence>
<comment type="caution">
    <text evidence="8">The sequence shown here is derived from an EMBL/GenBank/DDBJ whole genome shotgun (WGS) entry which is preliminary data.</text>
</comment>
<dbReference type="Proteomes" id="UP000186524">
    <property type="component" value="Unassembled WGS sequence"/>
</dbReference>
<keyword evidence="9" id="KW-1185">Reference proteome</keyword>
<keyword evidence="2" id="KW-0813">Transport</keyword>
<name>A0A1Q5P6U1_9BACI</name>
<evidence type="ECO:0000256" key="7">
    <source>
        <dbReference type="ARBA" id="ARBA00023136"/>
    </source>
</evidence>
<dbReference type="OrthoDB" id="9800908at2"/>
<evidence type="ECO:0000256" key="4">
    <source>
        <dbReference type="ARBA" id="ARBA00022927"/>
    </source>
</evidence>
<keyword evidence="3" id="KW-0812">Transmembrane</keyword>
<accession>A0A1Q5P6U1</accession>
<protein>
    <submittedName>
        <fullName evidence="8">Uncharacterized protein</fullName>
    </submittedName>
</protein>
<dbReference type="Pfam" id="PF02416">
    <property type="entry name" value="TatA_B_E"/>
    <property type="match status" value="1"/>
</dbReference>
<dbReference type="Gene3D" id="1.20.5.3310">
    <property type="match status" value="1"/>
</dbReference>
<sequence>MVGPGSIALTKIIALIIFEPSKLPELGKSVGTTTLR</sequence>
<organism evidence="8 9">
    <name type="scientific">Domibacillus mangrovi</name>
    <dbReference type="NCBI Taxonomy" id="1714354"/>
    <lineage>
        <taxon>Bacteria</taxon>
        <taxon>Bacillati</taxon>
        <taxon>Bacillota</taxon>
        <taxon>Bacilli</taxon>
        <taxon>Bacillales</taxon>
        <taxon>Bacillaceae</taxon>
        <taxon>Domibacillus</taxon>
    </lineage>
</organism>
<keyword evidence="6" id="KW-0811">Translocation</keyword>
<dbReference type="EMBL" id="MRWQ01000001">
    <property type="protein sequence ID" value="OKL37934.1"/>
    <property type="molecule type" value="Genomic_DNA"/>
</dbReference>
<comment type="subcellular location">
    <subcellularLocation>
        <location evidence="1">Membrane</location>
        <topology evidence="1">Single-pass membrane protein</topology>
    </subcellularLocation>
</comment>
<reference evidence="8 9" key="1">
    <citation type="submission" date="2016-12" db="EMBL/GenBank/DDBJ databases">
        <title>Domibacillus sp. SAOS 44 whole genome sequencing.</title>
        <authorList>
            <person name="Verma A."/>
            <person name="Krishnamurthi S."/>
        </authorList>
    </citation>
    <scope>NUCLEOTIDE SEQUENCE [LARGE SCALE GENOMIC DNA]</scope>
    <source>
        <strain evidence="8 9">SAOS 44</strain>
    </source>
</reference>
<evidence type="ECO:0000313" key="8">
    <source>
        <dbReference type="EMBL" id="OKL37934.1"/>
    </source>
</evidence>
<dbReference type="AlphaFoldDB" id="A0A1Q5P6U1"/>